<sequence length="589" mass="65520">MAVWLPAAWCLSQTPEQQRLVDEAVASYRLAVTLRPTDAAAYYELSSAYQEHKFLRAASVELAHAVALRPDDPEWLRRLGVLTARTGDLPAATRHFHASLTLRPSSSETYLNLGHALGAFGGDLEGQKAAFEHAISLSPTQVAAYLGLAHVLERQQRGGALTLLRQLMRFNAEVGGRRLVNALTALDRHLEAAVTYVDALRLQRAEAVRDGRSVANLSLAEDEVRAWHEFVQQAERDADSHAPKCIGRVECIAGLERALRVSKERPSCAEVNGETLKAGEVIALMASATPAPTVLRHAVATWPPFIQWEEAFLAGPAGNDPVDVTVVTERDSFEVQKDQMIRPPKSNMRLRDLVVLLGLKRDFNLTLYTRQASLWSMPRLLRALAPLDWMSTLRVRSLNIWLGDGLFKNTMHNDPYDNFLCQIRGVKHVMLFPPSVGKWLGYFPRRDIQASYSVSRGEYGRRDTGIVSDNTASVNMASDEVLSDPLYSKAELQMRYARLAPSDCLYLPQGWHHHVFSEADEKAGFNLAVNMWIYRDGEHPNAGWSLEMIHRELSHAFDGVKSGANSPDSSDAENAADSLQATRSLRDEL</sequence>
<evidence type="ECO:0000313" key="4">
    <source>
        <dbReference type="EMBL" id="KAL1504235.1"/>
    </source>
</evidence>
<dbReference type="Pfam" id="PF13181">
    <property type="entry name" value="TPR_8"/>
    <property type="match status" value="1"/>
</dbReference>
<dbReference type="SUPFAM" id="SSF48452">
    <property type="entry name" value="TPR-like"/>
    <property type="match status" value="1"/>
</dbReference>
<dbReference type="AlphaFoldDB" id="A0AB34ITD8"/>
<comment type="caution">
    <text evidence="4">The sequence shown here is derived from an EMBL/GenBank/DDBJ whole genome shotgun (WGS) entry which is preliminary data.</text>
</comment>
<feature type="region of interest" description="Disordered" evidence="2">
    <location>
        <begin position="560"/>
        <end position="589"/>
    </location>
</feature>
<organism evidence="4 5">
    <name type="scientific">Prymnesium parvum</name>
    <name type="common">Toxic golden alga</name>
    <dbReference type="NCBI Taxonomy" id="97485"/>
    <lineage>
        <taxon>Eukaryota</taxon>
        <taxon>Haptista</taxon>
        <taxon>Haptophyta</taxon>
        <taxon>Prymnesiophyceae</taxon>
        <taxon>Prymnesiales</taxon>
        <taxon>Prymnesiaceae</taxon>
        <taxon>Prymnesium</taxon>
    </lineage>
</organism>
<keyword evidence="5" id="KW-1185">Reference proteome</keyword>
<dbReference type="PANTHER" id="PTHR12461:SF105">
    <property type="entry name" value="HYPOXIA-INDUCIBLE FACTOR 1-ALPHA INHIBITOR"/>
    <property type="match status" value="1"/>
</dbReference>
<reference evidence="4 5" key="1">
    <citation type="journal article" date="2024" name="Science">
        <title>Giant polyketide synthase enzymes in the biosynthesis of giant marine polyether toxins.</title>
        <authorList>
            <person name="Fallon T.R."/>
            <person name="Shende V.V."/>
            <person name="Wierzbicki I.H."/>
            <person name="Pendleton A.L."/>
            <person name="Watervoot N.F."/>
            <person name="Auber R.P."/>
            <person name="Gonzalez D.J."/>
            <person name="Wisecaver J.H."/>
            <person name="Moore B.S."/>
        </authorList>
    </citation>
    <scope>NUCLEOTIDE SEQUENCE [LARGE SCALE GENOMIC DNA]</scope>
    <source>
        <strain evidence="4 5">12B1</strain>
    </source>
</reference>
<dbReference type="Gene3D" id="2.60.120.10">
    <property type="entry name" value="Jelly Rolls"/>
    <property type="match status" value="1"/>
</dbReference>
<dbReference type="PROSITE" id="PS50005">
    <property type="entry name" value="TPR"/>
    <property type="match status" value="1"/>
</dbReference>
<name>A0AB34ITD8_PRYPA</name>
<dbReference type="Proteomes" id="UP001515480">
    <property type="component" value="Unassembled WGS sequence"/>
</dbReference>
<dbReference type="SUPFAM" id="SSF51197">
    <property type="entry name" value="Clavaminate synthase-like"/>
    <property type="match status" value="1"/>
</dbReference>
<dbReference type="Pfam" id="PF13621">
    <property type="entry name" value="Cupin_8"/>
    <property type="match status" value="1"/>
</dbReference>
<dbReference type="InterPro" id="IPR014710">
    <property type="entry name" value="RmlC-like_jellyroll"/>
</dbReference>
<accession>A0AB34ITD8</accession>
<dbReference type="EMBL" id="JBGBPQ010000020">
    <property type="protein sequence ID" value="KAL1504235.1"/>
    <property type="molecule type" value="Genomic_DNA"/>
</dbReference>
<feature type="domain" description="JmjC" evidence="3">
    <location>
        <begin position="373"/>
        <end position="550"/>
    </location>
</feature>
<dbReference type="PROSITE" id="PS51184">
    <property type="entry name" value="JMJC"/>
    <property type="match status" value="1"/>
</dbReference>
<keyword evidence="1" id="KW-0802">TPR repeat</keyword>
<dbReference type="InterPro" id="IPR011990">
    <property type="entry name" value="TPR-like_helical_dom_sf"/>
</dbReference>
<evidence type="ECO:0000313" key="5">
    <source>
        <dbReference type="Proteomes" id="UP001515480"/>
    </source>
</evidence>
<gene>
    <name evidence="4" type="ORF">AB1Y20_010644</name>
</gene>
<proteinExistence type="predicted"/>
<dbReference type="InterPro" id="IPR003347">
    <property type="entry name" value="JmjC_dom"/>
</dbReference>
<evidence type="ECO:0000259" key="3">
    <source>
        <dbReference type="PROSITE" id="PS51184"/>
    </source>
</evidence>
<evidence type="ECO:0000256" key="1">
    <source>
        <dbReference type="PROSITE-ProRule" id="PRU00339"/>
    </source>
</evidence>
<dbReference type="PANTHER" id="PTHR12461">
    <property type="entry name" value="HYPOXIA-INDUCIBLE FACTOR 1 ALPHA INHIBITOR-RELATED"/>
    <property type="match status" value="1"/>
</dbReference>
<dbReference type="Gene3D" id="1.25.40.10">
    <property type="entry name" value="Tetratricopeptide repeat domain"/>
    <property type="match status" value="2"/>
</dbReference>
<evidence type="ECO:0000256" key="2">
    <source>
        <dbReference type="SAM" id="MobiDB-lite"/>
    </source>
</evidence>
<dbReference type="InterPro" id="IPR019734">
    <property type="entry name" value="TPR_rpt"/>
</dbReference>
<protein>
    <recommendedName>
        <fullName evidence="3">JmjC domain-containing protein</fullName>
    </recommendedName>
</protein>
<feature type="repeat" description="TPR" evidence="1">
    <location>
        <begin position="73"/>
        <end position="106"/>
    </location>
</feature>
<dbReference type="InterPro" id="IPR041667">
    <property type="entry name" value="Cupin_8"/>
</dbReference>